<feature type="compositionally biased region" description="Low complexity" evidence="1">
    <location>
        <begin position="57"/>
        <end position="66"/>
    </location>
</feature>
<evidence type="ECO:0000256" key="1">
    <source>
        <dbReference type="SAM" id="MobiDB-lite"/>
    </source>
</evidence>
<evidence type="ECO:0000313" key="2">
    <source>
        <dbReference type="EMBL" id="NUU80819.1"/>
    </source>
</evidence>
<protein>
    <submittedName>
        <fullName evidence="2">Uncharacterized protein</fullName>
    </submittedName>
</protein>
<name>A0A6M2EAX7_9ROSI</name>
<organism evidence="2">
    <name type="scientific">Populus davidiana</name>
    <dbReference type="NCBI Taxonomy" id="266767"/>
    <lineage>
        <taxon>Eukaryota</taxon>
        <taxon>Viridiplantae</taxon>
        <taxon>Streptophyta</taxon>
        <taxon>Embryophyta</taxon>
        <taxon>Tracheophyta</taxon>
        <taxon>Spermatophyta</taxon>
        <taxon>Magnoliopsida</taxon>
        <taxon>eudicotyledons</taxon>
        <taxon>Gunneridae</taxon>
        <taxon>Pentapetalae</taxon>
        <taxon>rosids</taxon>
        <taxon>fabids</taxon>
        <taxon>Malpighiales</taxon>
        <taxon>Salicaceae</taxon>
        <taxon>Saliceae</taxon>
        <taxon>Populus</taxon>
    </lineage>
</organism>
<feature type="compositionally biased region" description="Basic and acidic residues" evidence="1">
    <location>
        <begin position="68"/>
        <end position="81"/>
    </location>
</feature>
<feature type="region of interest" description="Disordered" evidence="1">
    <location>
        <begin position="44"/>
        <end position="87"/>
    </location>
</feature>
<dbReference type="EMBL" id="GILB01000486">
    <property type="protein sequence ID" value="NUU80819.1"/>
    <property type="molecule type" value="Transcribed_RNA"/>
</dbReference>
<dbReference type="AlphaFoldDB" id="A0A6M2EAX7"/>
<sequence>MNSQSKQRPEISRAETCCSLGYWCIQLFWPRVVVRKWLNISSKDSDYSADSEDDYASSDSASDTSEFVQRESRFGSNRGEDVQDAIPRIRRRKSETFRAQYINIKEIRSYTLPLYLDNLRVNSSYTDAEDCCFVFW</sequence>
<reference evidence="2" key="1">
    <citation type="submission" date="2020-03" db="EMBL/GenBank/DDBJ databases">
        <authorList>
            <person name="Zhang R."/>
        </authorList>
    </citation>
    <scope>NUCLEOTIDE SEQUENCE</scope>
</reference>
<feature type="compositionally biased region" description="Acidic residues" evidence="1">
    <location>
        <begin position="47"/>
        <end position="56"/>
    </location>
</feature>
<proteinExistence type="predicted"/>
<accession>A0A6M2EAX7</accession>